<evidence type="ECO:0008006" key="2">
    <source>
        <dbReference type="Google" id="ProtNLM"/>
    </source>
</evidence>
<proteinExistence type="predicted"/>
<dbReference type="AlphaFoldDB" id="A0A381QWK3"/>
<accession>A0A381QWK3</accession>
<dbReference type="InterPro" id="IPR036052">
    <property type="entry name" value="TrpB-like_PALP_sf"/>
</dbReference>
<organism evidence="1">
    <name type="scientific">marine metagenome</name>
    <dbReference type="NCBI Taxonomy" id="408172"/>
    <lineage>
        <taxon>unclassified sequences</taxon>
        <taxon>metagenomes</taxon>
        <taxon>ecological metagenomes</taxon>
    </lineage>
</organism>
<feature type="non-terminal residue" evidence="1">
    <location>
        <position position="1"/>
    </location>
</feature>
<reference evidence="1" key="1">
    <citation type="submission" date="2018-05" db="EMBL/GenBank/DDBJ databases">
        <authorList>
            <person name="Lanie J.A."/>
            <person name="Ng W.-L."/>
            <person name="Kazmierczak K.M."/>
            <person name="Andrzejewski T.M."/>
            <person name="Davidsen T.M."/>
            <person name="Wayne K.J."/>
            <person name="Tettelin H."/>
            <person name="Glass J.I."/>
            <person name="Rusch D."/>
            <person name="Podicherti R."/>
            <person name="Tsui H.-C.T."/>
            <person name="Winkler M.E."/>
        </authorList>
    </citation>
    <scope>NUCLEOTIDE SEQUENCE</scope>
</reference>
<protein>
    <recommendedName>
        <fullName evidence="2">Diaminopropionate ammonia-lyase</fullName>
    </recommendedName>
</protein>
<gene>
    <name evidence="1" type="ORF">METZ01_LOCUS35823</name>
</gene>
<evidence type="ECO:0000313" key="1">
    <source>
        <dbReference type="EMBL" id="SUZ82969.1"/>
    </source>
</evidence>
<dbReference type="Gene3D" id="3.40.50.1100">
    <property type="match status" value="1"/>
</dbReference>
<dbReference type="EMBL" id="UINC01001529">
    <property type="protein sequence ID" value="SUZ82969.1"/>
    <property type="molecule type" value="Genomic_DNA"/>
</dbReference>
<sequence>VAPTVRVLTRPNGDDPVIESGESAVAGLAVLICAAKQLDLKAKLGLDENSRVLLIGSEGVTDREIFNTILEGGNNVG</sequence>
<name>A0A381QWK3_9ZZZZ</name>